<organism evidence="2 3">
    <name type="scientific">Leuconostoc phage phiLN12</name>
    <dbReference type="NCBI Taxonomy" id="1262517"/>
    <lineage>
        <taxon>Viruses</taxon>
        <taxon>Duplodnaviria</taxon>
        <taxon>Heunggongvirae</taxon>
        <taxon>Uroviricota</taxon>
        <taxon>Caudoviricetes</taxon>
        <taxon>Mccleskeyvirinae</taxon>
        <taxon>Limdunavirus</taxon>
        <taxon>Limdunavirus LN12</taxon>
    </lineage>
</organism>
<dbReference type="InterPro" id="IPR044925">
    <property type="entry name" value="His-Me_finger_sf"/>
</dbReference>
<dbReference type="SUPFAM" id="SSF64496">
    <property type="entry name" value="DNA-binding domain of intron-encoded endonucleases"/>
    <property type="match status" value="1"/>
</dbReference>
<evidence type="ECO:0000313" key="2">
    <source>
        <dbReference type="EMBL" id="AFY98333.1"/>
    </source>
</evidence>
<dbReference type="KEGG" id="vg:19735836"/>
<keyword evidence="2" id="KW-0255">Endonuclease</keyword>
<dbReference type="SUPFAM" id="SSF54060">
    <property type="entry name" value="His-Me finger endonucleases"/>
    <property type="match status" value="1"/>
</dbReference>
<dbReference type="EMBL" id="KC013025">
    <property type="protein sequence ID" value="AFY98333.1"/>
    <property type="molecule type" value="Genomic_DNA"/>
</dbReference>
<dbReference type="SMART" id="SM00497">
    <property type="entry name" value="IENR1"/>
    <property type="match status" value="1"/>
</dbReference>
<evidence type="ECO:0000259" key="1">
    <source>
        <dbReference type="Pfam" id="PF22083"/>
    </source>
</evidence>
<dbReference type="InterPro" id="IPR036388">
    <property type="entry name" value="WH-like_DNA-bd_sf"/>
</dbReference>
<gene>
    <name evidence="2" type="ORF">phiLN12_05</name>
</gene>
<protein>
    <submittedName>
        <fullName evidence="2">Putative HNH endonuclease</fullName>
    </submittedName>
</protein>
<reference evidence="2 3" key="1">
    <citation type="journal article" date="2014" name="Int. J. Food Microbiol.">
        <title>Sequence and comparative analysis of Leuconostoc dairy bacteriophages.</title>
        <authorList>
            <person name="Kot W."/>
            <person name="Hansen L.H."/>
            <person name="Neve H."/>
            <person name="Hammer K."/>
            <person name="Jacobsen S."/>
            <person name="Pedersen P.D."/>
            <person name="Sorensen S.J."/>
            <person name="Heller K.J."/>
            <person name="Vogensen F.K."/>
        </authorList>
    </citation>
    <scope>NUCLEOTIDE SEQUENCE [LARGE SCALE GENOMIC DNA]</scope>
</reference>
<dbReference type="Proteomes" id="UP000202085">
    <property type="component" value="Segment"/>
</dbReference>
<dbReference type="Pfam" id="PF22083">
    <property type="entry name" value="I-HmuI_NUMOD-like"/>
    <property type="match status" value="1"/>
</dbReference>
<proteinExistence type="predicted"/>
<dbReference type="OrthoDB" id="21336at10239"/>
<sequence>MIIQDFPNYSIFKDGTVVNNISGKQLKPSEDRYGYKFVGLYKNKRRFYFRVHRLLAIHFINNPQNLSYVNHKDEDKSNNSVDNLEWCTPSYNVNYGTRNIRMAQTQGHSIKAFKNGIFVGSFYSERKCARELNIDPSHVSKAVRGLQKTAGGYTFEYDI</sequence>
<dbReference type="RefSeq" id="YP_009044724.1">
    <property type="nucleotide sequence ID" value="NC_024385.1"/>
</dbReference>
<feature type="domain" description="DNA endonuclease I-HmuI-like NUMOD-like" evidence="1">
    <location>
        <begin position="121"/>
        <end position="156"/>
    </location>
</feature>
<keyword evidence="3" id="KW-1185">Reference proteome</keyword>
<dbReference type="Gene3D" id="3.90.75.20">
    <property type="match status" value="1"/>
</dbReference>
<name>A0A059PAU7_9CAUD</name>
<keyword evidence="2" id="KW-0540">Nuclease</keyword>
<evidence type="ECO:0000313" key="3">
    <source>
        <dbReference type="Proteomes" id="UP000202085"/>
    </source>
</evidence>
<dbReference type="InterPro" id="IPR003647">
    <property type="entry name" value="Intron_nuc_1_rpt"/>
</dbReference>
<dbReference type="GeneID" id="19735836"/>
<dbReference type="Gene3D" id="1.10.10.10">
    <property type="entry name" value="Winged helix-like DNA-binding domain superfamily/Winged helix DNA-binding domain"/>
    <property type="match status" value="1"/>
</dbReference>
<keyword evidence="2" id="KW-0378">Hydrolase</keyword>
<dbReference type="GO" id="GO:0004519">
    <property type="term" value="F:endonuclease activity"/>
    <property type="evidence" value="ECO:0007669"/>
    <property type="project" value="UniProtKB-KW"/>
</dbReference>
<accession>A0A059PAU7</accession>
<dbReference type="InterPro" id="IPR054307">
    <property type="entry name" value="I-HmuI_NUMOD-like"/>
</dbReference>